<accession>A0ABP1BPV0</accession>
<evidence type="ECO:0000313" key="9">
    <source>
        <dbReference type="Proteomes" id="UP001497522"/>
    </source>
</evidence>
<evidence type="ECO:0000259" key="7">
    <source>
        <dbReference type="PROSITE" id="PS51384"/>
    </source>
</evidence>
<dbReference type="SFLD" id="SFLDS00052">
    <property type="entry name" value="Ferric_Reductase_Domain"/>
    <property type="match status" value="1"/>
</dbReference>
<dbReference type="InterPro" id="IPR039261">
    <property type="entry name" value="FNR_nucleotide-bd"/>
</dbReference>
<evidence type="ECO:0000313" key="8">
    <source>
        <dbReference type="EMBL" id="CAK9877556.1"/>
    </source>
</evidence>
<feature type="transmembrane region" description="Helical" evidence="6">
    <location>
        <begin position="192"/>
        <end position="210"/>
    </location>
</feature>
<dbReference type="InterPro" id="IPR017938">
    <property type="entry name" value="Riboflavin_synthase-like_b-brl"/>
</dbReference>
<feature type="transmembrane region" description="Helical" evidence="6">
    <location>
        <begin position="267"/>
        <end position="287"/>
    </location>
</feature>
<dbReference type="InterPro" id="IPR013112">
    <property type="entry name" value="FAD-bd_8"/>
</dbReference>
<feature type="transmembrane region" description="Helical" evidence="6">
    <location>
        <begin position="145"/>
        <end position="164"/>
    </location>
</feature>
<dbReference type="Gene3D" id="3.40.50.80">
    <property type="entry name" value="Nucleotide-binding domain of ferredoxin-NADP reductase (FNR) module"/>
    <property type="match status" value="2"/>
</dbReference>
<dbReference type="InterPro" id="IPR050369">
    <property type="entry name" value="RBOH/FRE"/>
</dbReference>
<dbReference type="InterPro" id="IPR017927">
    <property type="entry name" value="FAD-bd_FR_type"/>
</dbReference>
<dbReference type="SFLD" id="SFLDG01168">
    <property type="entry name" value="Ferric_reductase_subgroup_(FRE"/>
    <property type="match status" value="1"/>
</dbReference>
<dbReference type="Pfam" id="PF08022">
    <property type="entry name" value="FAD_binding_8"/>
    <property type="match status" value="1"/>
</dbReference>
<feature type="transmembrane region" description="Helical" evidence="6">
    <location>
        <begin position="587"/>
        <end position="610"/>
    </location>
</feature>
<feature type="transmembrane region" description="Helical" evidence="6">
    <location>
        <begin position="630"/>
        <end position="652"/>
    </location>
</feature>
<feature type="domain" description="FAD-binding FR-type" evidence="7">
    <location>
        <begin position="344"/>
        <end position="453"/>
    </location>
</feature>
<keyword evidence="3 6" id="KW-1133">Transmembrane helix</keyword>
<feature type="transmembrane region" description="Helical" evidence="6">
    <location>
        <begin position="454"/>
        <end position="476"/>
    </location>
</feature>
<keyword evidence="2 6" id="KW-0812">Transmembrane</keyword>
<evidence type="ECO:0000256" key="2">
    <source>
        <dbReference type="ARBA" id="ARBA00022692"/>
    </source>
</evidence>
<feature type="transmembrane region" description="Helical" evidence="6">
    <location>
        <begin position="307"/>
        <end position="336"/>
    </location>
</feature>
<evidence type="ECO:0000256" key="6">
    <source>
        <dbReference type="SAM" id="Phobius"/>
    </source>
</evidence>
<dbReference type="PROSITE" id="PS51384">
    <property type="entry name" value="FAD_FR"/>
    <property type="match status" value="1"/>
</dbReference>
<dbReference type="SUPFAM" id="SSF63380">
    <property type="entry name" value="Riboflavin synthase domain-like"/>
    <property type="match status" value="1"/>
</dbReference>
<dbReference type="EMBL" id="OZ023707">
    <property type="protein sequence ID" value="CAK9877556.1"/>
    <property type="molecule type" value="Genomic_DNA"/>
</dbReference>
<dbReference type="Proteomes" id="UP001497522">
    <property type="component" value="Chromosome 6"/>
</dbReference>
<gene>
    <name evidence="8" type="ORF">CSSPJE1EN2_LOCUS19381</name>
</gene>
<comment type="subcellular location">
    <subcellularLocation>
        <location evidence="1">Membrane</location>
        <topology evidence="1">Multi-pass membrane protein</topology>
    </subcellularLocation>
</comment>
<evidence type="ECO:0000256" key="5">
    <source>
        <dbReference type="ARBA" id="ARBA00023136"/>
    </source>
</evidence>
<evidence type="ECO:0000256" key="3">
    <source>
        <dbReference type="ARBA" id="ARBA00022989"/>
    </source>
</evidence>
<evidence type="ECO:0000256" key="4">
    <source>
        <dbReference type="ARBA" id="ARBA00023002"/>
    </source>
</evidence>
<sequence>MQTTRPLTLHHDMAMTSCHLLPTDFLSSWQWLLMKLIGLTMCFVFGCWIVTLATFPTTHMLNYLNTSVLMNKSTSFGFSGVFSALLAGPFLLLVALALIYLQLSATNDTSKVGDKKKERGRRRVPFGTNPIVVRSWFGVLSSAEVLWIVAFIAIVIWMLANYMIHDFDEANRTISISKPSETLWGKKLKKTGFRLGFIGLVCLNLLFLPVSRGSVILRVLDISFEHAIKYHVWLGNFVMIFFTLHGLSYCIAWFSEGCLIKLLDWKPYKVANFPGLIALLTGVTMWSTSIQWVRRKRFELFFYTHQLYILFIICVALHVGDFTFSAAFSGIFLFAFDRFLRFCQSRSTVEVLSTKLLPCGVFELVLAKPQGLKYHALSFVFLNVPRISSLQWHPYSVTSSPHDGNDQLKILVKPYGDWSLQLKDMVSQTVKPMPCPFSINVAVEGPYGHESDYFLWYESLILVAGGIGITPFIAILRDLLHRHQRQQPNLPRDLTLIWAVKKSKELQILNLVSPSSICPDYDMKLNLNVQLFVTQEAEEAEAEPVISHEHRITQTSGFKDVQYSSKKSCILSSIYNLEASKKPVSNLVGTGSVFWVGLSLIASFIGYIIVRSFLDHSYYSHGRVSWSLQGFFSVVSLVLGIVVFGGTVIALWKRSDDQIKVVDSESTQRLIDVDDDSTILANECGDHLVFPSDTHIGQRPNLKELFEMSTKQQRDSVSMGVLVCGPESLETSVAEVCRLLNSNHDKTHQVQFNYHSVSFDL</sequence>
<protein>
    <recommendedName>
        <fullName evidence="7">FAD-binding FR-type domain-containing protein</fullName>
    </recommendedName>
</protein>
<keyword evidence="9" id="KW-1185">Reference proteome</keyword>
<keyword evidence="5 6" id="KW-0472">Membrane</keyword>
<feature type="transmembrane region" description="Helical" evidence="6">
    <location>
        <begin position="31"/>
        <end position="55"/>
    </location>
</feature>
<evidence type="ECO:0000256" key="1">
    <source>
        <dbReference type="ARBA" id="ARBA00004141"/>
    </source>
</evidence>
<proteinExistence type="predicted"/>
<dbReference type="Pfam" id="PF01794">
    <property type="entry name" value="Ferric_reduct"/>
    <property type="match status" value="1"/>
</dbReference>
<organism evidence="8 9">
    <name type="scientific">Sphagnum jensenii</name>
    <dbReference type="NCBI Taxonomy" id="128206"/>
    <lineage>
        <taxon>Eukaryota</taxon>
        <taxon>Viridiplantae</taxon>
        <taxon>Streptophyta</taxon>
        <taxon>Embryophyta</taxon>
        <taxon>Bryophyta</taxon>
        <taxon>Sphagnophytina</taxon>
        <taxon>Sphagnopsida</taxon>
        <taxon>Sphagnales</taxon>
        <taxon>Sphagnaceae</taxon>
        <taxon>Sphagnum</taxon>
    </lineage>
</organism>
<dbReference type="InterPro" id="IPR013121">
    <property type="entry name" value="Fe_red_NAD-bd_6"/>
</dbReference>
<dbReference type="InterPro" id="IPR013130">
    <property type="entry name" value="Fe3_Rdtase_TM_dom"/>
</dbReference>
<reference evidence="8" key="1">
    <citation type="submission" date="2024-03" db="EMBL/GenBank/DDBJ databases">
        <authorList>
            <consortium name="ELIXIR-Norway"/>
            <consortium name="Elixir Norway"/>
        </authorList>
    </citation>
    <scope>NUCLEOTIDE SEQUENCE</scope>
</reference>
<feature type="transmembrane region" description="Helical" evidence="6">
    <location>
        <begin position="230"/>
        <end position="255"/>
    </location>
</feature>
<keyword evidence="4" id="KW-0560">Oxidoreductase</keyword>
<feature type="transmembrane region" description="Helical" evidence="6">
    <location>
        <begin position="76"/>
        <end position="101"/>
    </location>
</feature>
<dbReference type="PANTHER" id="PTHR11972:SF69">
    <property type="entry name" value="FERRIC REDUCTION OXIDASE 6-RELATED"/>
    <property type="match status" value="1"/>
</dbReference>
<dbReference type="PANTHER" id="PTHR11972">
    <property type="entry name" value="NADPH OXIDASE"/>
    <property type="match status" value="1"/>
</dbReference>
<dbReference type="Pfam" id="PF08030">
    <property type="entry name" value="NAD_binding_6"/>
    <property type="match status" value="1"/>
</dbReference>
<dbReference type="CDD" id="cd06186">
    <property type="entry name" value="NOX_Duox_like_FAD_NADP"/>
    <property type="match status" value="1"/>
</dbReference>
<name>A0ABP1BPV0_9BRYO</name>
<dbReference type="Gene3D" id="2.40.30.10">
    <property type="entry name" value="Translation factors"/>
    <property type="match status" value="1"/>
</dbReference>
<dbReference type="SUPFAM" id="SSF52343">
    <property type="entry name" value="Ferredoxin reductase-like, C-terminal NADP-linked domain"/>
    <property type="match status" value="1"/>
</dbReference>